<dbReference type="Proteomes" id="UP000239907">
    <property type="component" value="Unassembled WGS sequence"/>
</dbReference>
<accession>A0A2S7U3I4</accession>
<dbReference type="PANTHER" id="PTHR30386">
    <property type="entry name" value="MEMBRANE FUSION SUBUNIT OF EMRAB-TOLC MULTIDRUG EFFLUX PUMP"/>
    <property type="match status" value="1"/>
</dbReference>
<dbReference type="RefSeq" id="WP_105043370.1">
    <property type="nucleotide sequence ID" value="NZ_MQWA01000001.1"/>
</dbReference>
<evidence type="ECO:0000256" key="1">
    <source>
        <dbReference type="SAM" id="Coils"/>
    </source>
</evidence>
<organism evidence="5 6">
    <name type="scientific">Rubritalea profundi</name>
    <dbReference type="NCBI Taxonomy" id="1658618"/>
    <lineage>
        <taxon>Bacteria</taxon>
        <taxon>Pseudomonadati</taxon>
        <taxon>Verrucomicrobiota</taxon>
        <taxon>Verrucomicrobiia</taxon>
        <taxon>Verrucomicrobiales</taxon>
        <taxon>Rubritaleaceae</taxon>
        <taxon>Rubritalea</taxon>
    </lineage>
</organism>
<dbReference type="InterPro" id="IPR058625">
    <property type="entry name" value="MdtA-like_BSH"/>
</dbReference>
<evidence type="ECO:0000313" key="5">
    <source>
        <dbReference type="EMBL" id="PQJ28882.1"/>
    </source>
</evidence>
<protein>
    <recommendedName>
        <fullName evidence="7">RND efflux pump membrane fusion protein barrel-sandwich domain-containing protein</fullName>
    </recommendedName>
</protein>
<dbReference type="InterPro" id="IPR050739">
    <property type="entry name" value="MFP"/>
</dbReference>
<comment type="caution">
    <text evidence="5">The sequence shown here is derived from an EMBL/GenBank/DDBJ whole genome shotgun (WGS) entry which is preliminary data.</text>
</comment>
<dbReference type="OrthoDB" id="9811754at2"/>
<feature type="coiled-coil region" evidence="1">
    <location>
        <begin position="122"/>
        <end position="187"/>
    </location>
</feature>
<reference evidence="5 6" key="1">
    <citation type="submission" date="2016-12" db="EMBL/GenBank/DDBJ databases">
        <title>Study of bacterial adaptation to deep sea.</title>
        <authorList>
            <person name="Song J."/>
            <person name="Yoshizawa S."/>
            <person name="Kogure K."/>
        </authorList>
    </citation>
    <scope>NUCLEOTIDE SEQUENCE [LARGE SCALE GENOMIC DNA]</scope>
    <source>
        <strain evidence="5 6">SAORIC-165</strain>
    </source>
</reference>
<dbReference type="Pfam" id="PF25963">
    <property type="entry name" value="Beta-barrel_AAEA"/>
    <property type="match status" value="1"/>
</dbReference>
<dbReference type="InterPro" id="IPR058634">
    <property type="entry name" value="AaeA-lik-b-barrel"/>
</dbReference>
<dbReference type="SUPFAM" id="SSF111369">
    <property type="entry name" value="HlyD-like secretion proteins"/>
    <property type="match status" value="2"/>
</dbReference>
<dbReference type="EMBL" id="MQWA01000001">
    <property type="protein sequence ID" value="PQJ28882.1"/>
    <property type="molecule type" value="Genomic_DNA"/>
</dbReference>
<keyword evidence="2" id="KW-0812">Transmembrane</keyword>
<feature type="transmembrane region" description="Helical" evidence="2">
    <location>
        <begin position="26"/>
        <end position="44"/>
    </location>
</feature>
<feature type="domain" description="p-hydroxybenzoic acid efflux pump subunit AaeA-like beta-barrel" evidence="4">
    <location>
        <begin position="252"/>
        <end position="346"/>
    </location>
</feature>
<keyword evidence="1" id="KW-0175">Coiled coil</keyword>
<dbReference type="AlphaFoldDB" id="A0A2S7U3I4"/>
<evidence type="ECO:0000259" key="4">
    <source>
        <dbReference type="Pfam" id="PF25963"/>
    </source>
</evidence>
<sequence>MSNENNDSSTPTVEGKEKKKRDPIKFWTRFTVFMLVVLFCAHVLSDKYVPYTANARVEAYVVPIAAEVSGRVSKVYVTNNQVVKEGDKLIEVDSEKYQLAVRQAEVDLQQAGQASDADVASVSTAQAKVAEAEANLENSKVKGARIIKLSEQGAASVSRADDARSKIVASEAKLASAKSELVKAKSNRGAAGNDNTKVKSALTNLENAQLDLARATIVAPSDGVITNFSIDVGHYASPGAPIMTFISIKEVWIQADMRENSLAHIDNGDPVEIVLDAAPGQVFTGSIRSVGWGVSDDTNNQMGGLTTVKTTQGWLRESQHFPVVIDFEKEQAKGFLRAGGQANVIIYTGDSSVLNEVGKVWIRVISFLSHVY</sequence>
<evidence type="ECO:0000313" key="6">
    <source>
        <dbReference type="Proteomes" id="UP000239907"/>
    </source>
</evidence>
<feature type="domain" description="Multidrug resistance protein MdtA-like barrel-sandwich hybrid" evidence="3">
    <location>
        <begin position="62"/>
        <end position="240"/>
    </location>
</feature>
<evidence type="ECO:0000256" key="2">
    <source>
        <dbReference type="SAM" id="Phobius"/>
    </source>
</evidence>
<keyword evidence="2" id="KW-0472">Membrane</keyword>
<keyword evidence="6" id="KW-1185">Reference proteome</keyword>
<dbReference type="Pfam" id="PF25917">
    <property type="entry name" value="BSH_RND"/>
    <property type="match status" value="1"/>
</dbReference>
<proteinExistence type="predicted"/>
<evidence type="ECO:0000259" key="3">
    <source>
        <dbReference type="Pfam" id="PF25917"/>
    </source>
</evidence>
<dbReference type="Gene3D" id="1.10.287.470">
    <property type="entry name" value="Helix hairpin bin"/>
    <property type="match status" value="2"/>
</dbReference>
<evidence type="ECO:0008006" key="7">
    <source>
        <dbReference type="Google" id="ProtNLM"/>
    </source>
</evidence>
<dbReference type="Gene3D" id="2.40.30.170">
    <property type="match status" value="1"/>
</dbReference>
<dbReference type="Gene3D" id="2.40.50.100">
    <property type="match status" value="1"/>
</dbReference>
<keyword evidence="2" id="KW-1133">Transmembrane helix</keyword>
<gene>
    <name evidence="5" type="ORF">BSZ32_10520</name>
</gene>
<name>A0A2S7U3I4_9BACT</name>